<dbReference type="PRINTS" id="PR00107">
    <property type="entry name" value="PHOSPHOCPHPR"/>
</dbReference>
<evidence type="ECO:0000256" key="8">
    <source>
        <dbReference type="ARBA" id="ARBA00022553"/>
    </source>
</evidence>
<comment type="catalytic activity">
    <reaction evidence="1">
        <text>L-histidyl-[protein] + phosphoenolpyruvate = N(pros)-phospho-L-histidyl-[protein] + pyruvate</text>
        <dbReference type="Rhea" id="RHEA:23880"/>
        <dbReference type="Rhea" id="RHEA-COMP:9745"/>
        <dbReference type="Rhea" id="RHEA-COMP:9746"/>
        <dbReference type="ChEBI" id="CHEBI:15361"/>
        <dbReference type="ChEBI" id="CHEBI:29979"/>
        <dbReference type="ChEBI" id="CHEBI:58702"/>
        <dbReference type="ChEBI" id="CHEBI:64837"/>
        <dbReference type="EC" id="2.7.3.9"/>
    </reaction>
</comment>
<dbReference type="GO" id="GO:0046872">
    <property type="term" value="F:metal ion binding"/>
    <property type="evidence" value="ECO:0007669"/>
    <property type="project" value="UniProtKB-KW"/>
</dbReference>
<evidence type="ECO:0000256" key="7">
    <source>
        <dbReference type="ARBA" id="ARBA00022490"/>
    </source>
</evidence>
<feature type="domain" description="HPr" evidence="16">
    <location>
        <begin position="161"/>
        <end position="247"/>
    </location>
</feature>
<dbReference type="GO" id="GO:0016301">
    <property type="term" value="F:kinase activity"/>
    <property type="evidence" value="ECO:0007669"/>
    <property type="project" value="UniProtKB-KW"/>
</dbReference>
<dbReference type="PROSITE" id="PS00370">
    <property type="entry name" value="PEP_ENZYMES_PHOS_SITE"/>
    <property type="match status" value="1"/>
</dbReference>
<gene>
    <name evidence="17" type="ORF">SAMN04489708_1043</name>
</gene>
<dbReference type="Proteomes" id="UP000199317">
    <property type="component" value="Unassembled WGS sequence"/>
</dbReference>
<dbReference type="Pfam" id="PF00359">
    <property type="entry name" value="PTS_EIIA_2"/>
    <property type="match status" value="1"/>
</dbReference>
<dbReference type="InterPro" id="IPR035895">
    <property type="entry name" value="HPr-like_sf"/>
</dbReference>
<feature type="domain" description="PTS EIIA type-2" evidence="15">
    <location>
        <begin position="1"/>
        <end position="142"/>
    </location>
</feature>
<dbReference type="PROSITE" id="PS51350">
    <property type="entry name" value="PTS_HPR_DOM"/>
    <property type="match status" value="1"/>
</dbReference>
<dbReference type="InterPro" id="IPR036637">
    <property type="entry name" value="Phosphohistidine_dom_sf"/>
</dbReference>
<dbReference type="Gene3D" id="1.10.274.10">
    <property type="entry name" value="PtsI, HPr-binding domain"/>
    <property type="match status" value="1"/>
</dbReference>
<dbReference type="Pfam" id="PF00381">
    <property type="entry name" value="PTS-HPr"/>
    <property type="match status" value="1"/>
</dbReference>
<dbReference type="Pfam" id="PF00391">
    <property type="entry name" value="PEP-utilizers"/>
    <property type="match status" value="1"/>
</dbReference>
<evidence type="ECO:0000256" key="10">
    <source>
        <dbReference type="ARBA" id="ARBA00022679"/>
    </source>
</evidence>
<evidence type="ECO:0000256" key="3">
    <source>
        <dbReference type="ARBA" id="ARBA00004496"/>
    </source>
</evidence>
<evidence type="ECO:0000256" key="1">
    <source>
        <dbReference type="ARBA" id="ARBA00000683"/>
    </source>
</evidence>
<dbReference type="EMBL" id="FNJL01000004">
    <property type="protein sequence ID" value="SDO81876.1"/>
    <property type="molecule type" value="Genomic_DNA"/>
</dbReference>
<dbReference type="InterPro" id="IPR008279">
    <property type="entry name" value="PEP-util_enz_mobile_dom"/>
</dbReference>
<dbReference type="Gene3D" id="3.40.930.10">
    <property type="entry name" value="Mannitol-specific EII, Chain A"/>
    <property type="match status" value="1"/>
</dbReference>
<dbReference type="Pfam" id="PF02896">
    <property type="entry name" value="PEP-utilizers_C"/>
    <property type="match status" value="1"/>
</dbReference>
<keyword evidence="14" id="KW-0460">Magnesium</keyword>
<keyword evidence="13" id="KW-0418">Kinase</keyword>
<dbReference type="PROSITE" id="PS00372">
    <property type="entry name" value="PTS_EIIA_TYPE_2_HIS"/>
    <property type="match status" value="1"/>
</dbReference>
<evidence type="ECO:0000256" key="6">
    <source>
        <dbReference type="ARBA" id="ARBA00022448"/>
    </source>
</evidence>
<dbReference type="InterPro" id="IPR036618">
    <property type="entry name" value="PtsI_HPr-bd_sf"/>
</dbReference>
<dbReference type="CDD" id="cd00367">
    <property type="entry name" value="PTS-HPr_like"/>
    <property type="match status" value="1"/>
</dbReference>
<evidence type="ECO:0000256" key="5">
    <source>
        <dbReference type="ARBA" id="ARBA00012232"/>
    </source>
</evidence>
<dbReference type="NCBIfam" id="TIGR01003">
    <property type="entry name" value="PTS_HPr_family"/>
    <property type="match status" value="1"/>
</dbReference>
<comment type="subcellular location">
    <subcellularLocation>
        <location evidence="3">Cytoplasm</location>
    </subcellularLocation>
</comment>
<dbReference type="SUPFAM" id="SSF52009">
    <property type="entry name" value="Phosphohistidine domain"/>
    <property type="match status" value="1"/>
</dbReference>
<dbReference type="PANTHER" id="PTHR46244">
    <property type="entry name" value="PHOSPHOENOLPYRUVATE-PROTEIN PHOSPHOTRANSFERASE"/>
    <property type="match status" value="1"/>
</dbReference>
<keyword evidence="6" id="KW-0813">Transport</keyword>
<keyword evidence="18" id="KW-1185">Reference proteome</keyword>
<keyword evidence="12" id="KW-0479">Metal-binding</keyword>
<dbReference type="InterPro" id="IPR006318">
    <property type="entry name" value="PTS_EI-like"/>
</dbReference>
<dbReference type="InterPro" id="IPR000032">
    <property type="entry name" value="HPr-like"/>
</dbReference>
<reference evidence="18" key="1">
    <citation type="submission" date="2016-10" db="EMBL/GenBank/DDBJ databases">
        <authorList>
            <person name="Varghese N."/>
            <person name="Submissions S."/>
        </authorList>
    </citation>
    <scope>NUCLEOTIDE SEQUENCE [LARGE SCALE GENOMIC DNA]</scope>
    <source>
        <strain evidence="18">DSM 17101</strain>
    </source>
</reference>
<keyword evidence="10 17" id="KW-0808">Transferase</keyword>
<evidence type="ECO:0000313" key="18">
    <source>
        <dbReference type="Proteomes" id="UP000199317"/>
    </source>
</evidence>
<keyword evidence="17" id="KW-0670">Pyruvate</keyword>
<keyword evidence="7" id="KW-0963">Cytoplasm</keyword>
<evidence type="ECO:0000256" key="4">
    <source>
        <dbReference type="ARBA" id="ARBA00007837"/>
    </source>
</evidence>
<evidence type="ECO:0000256" key="9">
    <source>
        <dbReference type="ARBA" id="ARBA00022597"/>
    </source>
</evidence>
<dbReference type="Gene3D" id="3.30.1340.10">
    <property type="entry name" value="HPr-like"/>
    <property type="match status" value="1"/>
</dbReference>
<dbReference type="RefSeq" id="WP_092832502.1">
    <property type="nucleotide sequence ID" value="NZ_FNJL01000004.1"/>
</dbReference>
<dbReference type="SUPFAM" id="SSF51621">
    <property type="entry name" value="Phosphoenolpyruvate/pyruvate domain"/>
    <property type="match status" value="1"/>
</dbReference>
<dbReference type="GO" id="GO:0005737">
    <property type="term" value="C:cytoplasm"/>
    <property type="evidence" value="ECO:0007669"/>
    <property type="project" value="UniProtKB-SubCell"/>
</dbReference>
<sequence>MSTIPVEVRLGAAPHNREDAVRAAGALLAQAGHIQPAYVDSLLQREKVANTFLGEGLAIPHGMVEDKHLVRRTGLAVLQVPAGVRWGDDAKQAKLVVAIAAASDEHIQVLRRLTRVMRDSALMQRLATTGDAQEIVRVLTADAPDGAAGAGAQGAALEDFPLGRELSLNYPGGLHARPAGEWARVAGRFQARVHVRCGDSVADAKSVAALLGLGAGRGAQLRLSAQGQDAAAALSMLAATIVRLGEEEARQAELSAARQAQAQGLGRELGDWQPAARHTFTGIAASPGLVVGTLVHAEAAALDVEDRFTSVAAEAAALDRAFAAAQAQLEQLAAGARAAGRAEQAGIFAAHQGLLRDAELMQAVSRTVVQRHGAAWAWRHAVHERVGAQRALPDATLAARAADLQDVGERVLRHLLGLGGEAAGPDAAGAAWPDDAILLADDISPSMAAQIDTGRVRGFCTARGGPTAHTAILARALGLPAVVAAGPGVLPARDGAGPALGGTPAILDGYRGRLYVAPSETALVEASERMARLARRQEEEARSRREPATTTDGHTVEIAANVNRADQVAKALESGAEGVGLMRTEFLFLERDTVPDEEAQYQAYRGMVEALQGRPLVVRTLDIGGDKRVPHLDLPVEENPFLGVRGARLALRRDDLLVPQLRALYRAAQHGPLQVMFPMISTAEEVRELRARMEAVRAELQAPAVPVGIMIEVPSAALAADRLAAHVDFFSIGTNDLTQYTLAVDRQHPELAGMADSLHPAVLRLVERTVAGAARHGRWVGVCGGLAGEPLGAALLVGLGVQELSMSAGDIGTVKALLRRHSLAELQALARSALDVDTADEVRALGAALRPAAQAPGQEADHG</sequence>
<dbReference type="PROSITE" id="PS51094">
    <property type="entry name" value="PTS_EIIA_TYPE_2"/>
    <property type="match status" value="1"/>
</dbReference>
<evidence type="ECO:0000256" key="2">
    <source>
        <dbReference type="ARBA" id="ARBA00001946"/>
    </source>
</evidence>
<comment type="similarity">
    <text evidence="4">Belongs to the PEP-utilizing enzyme family.</text>
</comment>
<dbReference type="NCBIfam" id="TIGR01417">
    <property type="entry name" value="PTS_I_fam"/>
    <property type="match status" value="1"/>
</dbReference>
<dbReference type="InterPro" id="IPR040442">
    <property type="entry name" value="Pyrv_kinase-like_dom_sf"/>
</dbReference>
<evidence type="ECO:0000259" key="16">
    <source>
        <dbReference type="PROSITE" id="PS51350"/>
    </source>
</evidence>
<dbReference type="Gene3D" id="3.20.20.60">
    <property type="entry name" value="Phosphoenolpyruvate-binding domains"/>
    <property type="match status" value="1"/>
</dbReference>
<keyword evidence="9" id="KW-0762">Sugar transport</keyword>
<protein>
    <recommendedName>
        <fullName evidence="5">phosphoenolpyruvate--protein phosphotransferase</fullName>
        <ecNumber evidence="5">2.7.3.9</ecNumber>
    </recommendedName>
</protein>
<organism evidence="17 18">
    <name type="scientific">Paracidovorax cattleyae</name>
    <dbReference type="NCBI Taxonomy" id="80868"/>
    <lineage>
        <taxon>Bacteria</taxon>
        <taxon>Pseudomonadati</taxon>
        <taxon>Pseudomonadota</taxon>
        <taxon>Betaproteobacteria</taxon>
        <taxon>Burkholderiales</taxon>
        <taxon>Comamonadaceae</taxon>
        <taxon>Paracidovorax</taxon>
    </lineage>
</organism>
<dbReference type="InterPro" id="IPR050499">
    <property type="entry name" value="PEP-utilizing_PTS_enzyme"/>
</dbReference>
<accession>A0A1H0MNM6</accession>
<dbReference type="SUPFAM" id="SSF55804">
    <property type="entry name" value="Phoshotransferase/anion transport protein"/>
    <property type="match status" value="1"/>
</dbReference>
<dbReference type="Gene3D" id="3.50.30.10">
    <property type="entry name" value="Phosphohistidine domain"/>
    <property type="match status" value="1"/>
</dbReference>
<dbReference type="InterPro" id="IPR023151">
    <property type="entry name" value="PEP_util_CS"/>
</dbReference>
<keyword evidence="11" id="KW-0598">Phosphotransferase system</keyword>
<dbReference type="InterPro" id="IPR018274">
    <property type="entry name" value="PEP_util_AS"/>
</dbReference>
<dbReference type="PROSITE" id="PS00742">
    <property type="entry name" value="PEP_ENZYMES_2"/>
    <property type="match status" value="1"/>
</dbReference>
<dbReference type="SUPFAM" id="SSF47831">
    <property type="entry name" value="Enzyme I of the PEP:sugar phosphotransferase system HPr-binding (sub)domain"/>
    <property type="match status" value="1"/>
</dbReference>
<name>A0A1H0MNM6_9BURK</name>
<dbReference type="InterPro" id="IPR000121">
    <property type="entry name" value="PEP_util_C"/>
</dbReference>
<evidence type="ECO:0000313" key="17">
    <source>
        <dbReference type="EMBL" id="SDO81876.1"/>
    </source>
</evidence>
<dbReference type="InterPro" id="IPR016152">
    <property type="entry name" value="PTrfase/Anion_transptr"/>
</dbReference>
<evidence type="ECO:0000256" key="13">
    <source>
        <dbReference type="ARBA" id="ARBA00022777"/>
    </source>
</evidence>
<evidence type="ECO:0000256" key="12">
    <source>
        <dbReference type="ARBA" id="ARBA00022723"/>
    </source>
</evidence>
<dbReference type="CDD" id="cd00211">
    <property type="entry name" value="PTS_IIA_fru"/>
    <property type="match status" value="1"/>
</dbReference>
<dbReference type="GO" id="GO:0009401">
    <property type="term" value="P:phosphoenolpyruvate-dependent sugar phosphotransferase system"/>
    <property type="evidence" value="ECO:0007669"/>
    <property type="project" value="UniProtKB-KW"/>
</dbReference>
<dbReference type="OrthoDB" id="9765468at2"/>
<proteinExistence type="inferred from homology"/>
<evidence type="ECO:0000256" key="11">
    <source>
        <dbReference type="ARBA" id="ARBA00022683"/>
    </source>
</evidence>
<dbReference type="InterPro" id="IPR002178">
    <property type="entry name" value="PTS_EIIA_type-2_dom"/>
</dbReference>
<evidence type="ECO:0000259" key="15">
    <source>
        <dbReference type="PROSITE" id="PS51094"/>
    </source>
</evidence>
<dbReference type="EC" id="2.7.3.9" evidence="5"/>
<dbReference type="InterPro" id="IPR008731">
    <property type="entry name" value="PTS_EIN"/>
</dbReference>
<dbReference type="GO" id="GO:0008965">
    <property type="term" value="F:phosphoenolpyruvate-protein phosphotransferase activity"/>
    <property type="evidence" value="ECO:0007669"/>
    <property type="project" value="UniProtKB-EC"/>
</dbReference>
<dbReference type="SUPFAM" id="SSF55594">
    <property type="entry name" value="HPr-like"/>
    <property type="match status" value="1"/>
</dbReference>
<comment type="cofactor">
    <cofactor evidence="2">
        <name>Mg(2+)</name>
        <dbReference type="ChEBI" id="CHEBI:18420"/>
    </cofactor>
</comment>
<dbReference type="AlphaFoldDB" id="A0A1H0MNM6"/>
<dbReference type="PANTHER" id="PTHR46244:SF6">
    <property type="entry name" value="PHOSPHOENOLPYRUVATE-PROTEIN PHOSPHOTRANSFERASE"/>
    <property type="match status" value="1"/>
</dbReference>
<dbReference type="PRINTS" id="PR01736">
    <property type="entry name" value="PHPHTRNFRASE"/>
</dbReference>
<dbReference type="InterPro" id="IPR015813">
    <property type="entry name" value="Pyrv/PenolPyrv_kinase-like_dom"/>
</dbReference>
<evidence type="ECO:0000256" key="14">
    <source>
        <dbReference type="ARBA" id="ARBA00022842"/>
    </source>
</evidence>
<dbReference type="Pfam" id="PF05524">
    <property type="entry name" value="PEP-utilisers_N"/>
    <property type="match status" value="1"/>
</dbReference>
<keyword evidence="8" id="KW-0597">Phosphoprotein</keyword>